<sequence>MSKIGRGEKVIWIGESSNPFIKIAYFLWGNEIDVSITESEQARDYLLSHTNEEFQAHSEYGRAYWSPWVNFVIPYNEVEFNDYSKRINFYIKREKHFK</sequence>
<feature type="non-terminal residue" evidence="1">
    <location>
        <position position="98"/>
    </location>
</feature>
<evidence type="ECO:0000313" key="2">
    <source>
        <dbReference type="Proteomes" id="UP001580391"/>
    </source>
</evidence>
<gene>
    <name evidence="1" type="ORF">ACE5IX_19755</name>
</gene>
<protein>
    <submittedName>
        <fullName evidence="1">Uncharacterized protein</fullName>
    </submittedName>
</protein>
<name>A0ABV5BTW6_9LEPT</name>
<keyword evidence="2" id="KW-1185">Reference proteome</keyword>
<dbReference type="Proteomes" id="UP001580391">
    <property type="component" value="Unassembled WGS sequence"/>
</dbReference>
<accession>A0ABV5BTW6</accession>
<organism evidence="1 2">
    <name type="scientific">Leptospira wolffii</name>
    <dbReference type="NCBI Taxonomy" id="409998"/>
    <lineage>
        <taxon>Bacteria</taxon>
        <taxon>Pseudomonadati</taxon>
        <taxon>Spirochaetota</taxon>
        <taxon>Spirochaetia</taxon>
        <taxon>Leptospirales</taxon>
        <taxon>Leptospiraceae</taxon>
        <taxon>Leptospira</taxon>
    </lineage>
</organism>
<reference evidence="1 2" key="1">
    <citation type="submission" date="2024-09" db="EMBL/GenBank/DDBJ databases">
        <title>Taxonomic and Genotyping Characterization of Leptospira Strains isolated from Multiple Sources in Colombia highlights the importance of intermediate species.</title>
        <authorList>
            <person name="Torres Higuera L."/>
            <person name="Rojas Tapias D."/>
            <person name="Jimenez Velasquez S."/>
            <person name="Renjifo Ibanez C."/>
        </authorList>
    </citation>
    <scope>NUCLEOTIDE SEQUENCE [LARGE SCALE GENOMIC DNA]</scope>
    <source>
        <strain evidence="1 2">Lep080</strain>
    </source>
</reference>
<dbReference type="RefSeq" id="WP_375517865.1">
    <property type="nucleotide sequence ID" value="NZ_JBHILJ010000033.1"/>
</dbReference>
<dbReference type="EMBL" id="JBHILJ010000033">
    <property type="protein sequence ID" value="MFB5738755.1"/>
    <property type="molecule type" value="Genomic_DNA"/>
</dbReference>
<evidence type="ECO:0000313" key="1">
    <source>
        <dbReference type="EMBL" id="MFB5738755.1"/>
    </source>
</evidence>
<comment type="caution">
    <text evidence="1">The sequence shown here is derived from an EMBL/GenBank/DDBJ whole genome shotgun (WGS) entry which is preliminary data.</text>
</comment>
<proteinExistence type="predicted"/>